<evidence type="ECO:0000313" key="3">
    <source>
        <dbReference type="Proteomes" id="UP001195483"/>
    </source>
</evidence>
<keyword evidence="1" id="KW-0812">Transmembrane</keyword>
<sequence>MPSKCQDWSDGGLWGYVVVVSAFMIQVITFGTAQSIGVYNVEFLDYFESSAAAISLVGSINVGIFLGA</sequence>
<reference evidence="2" key="3">
    <citation type="submission" date="2023-05" db="EMBL/GenBank/DDBJ databases">
        <authorList>
            <person name="Smith C.H."/>
        </authorList>
    </citation>
    <scope>NUCLEOTIDE SEQUENCE</scope>
    <source>
        <strain evidence="2">CHS0354</strain>
        <tissue evidence="2">Mantle</tissue>
    </source>
</reference>
<gene>
    <name evidence="2" type="ORF">CHS0354_025229</name>
</gene>
<dbReference type="AlphaFoldDB" id="A0AAE0T1F5"/>
<organism evidence="2 3">
    <name type="scientific">Potamilus streckersoni</name>
    <dbReference type="NCBI Taxonomy" id="2493646"/>
    <lineage>
        <taxon>Eukaryota</taxon>
        <taxon>Metazoa</taxon>
        <taxon>Spiralia</taxon>
        <taxon>Lophotrochozoa</taxon>
        <taxon>Mollusca</taxon>
        <taxon>Bivalvia</taxon>
        <taxon>Autobranchia</taxon>
        <taxon>Heteroconchia</taxon>
        <taxon>Palaeoheterodonta</taxon>
        <taxon>Unionida</taxon>
        <taxon>Unionoidea</taxon>
        <taxon>Unionidae</taxon>
        <taxon>Ambleminae</taxon>
        <taxon>Lampsilini</taxon>
        <taxon>Potamilus</taxon>
    </lineage>
</organism>
<keyword evidence="3" id="KW-1185">Reference proteome</keyword>
<proteinExistence type="predicted"/>
<name>A0AAE0T1F5_9BIVA</name>
<protein>
    <submittedName>
        <fullName evidence="2">Uncharacterized protein</fullName>
    </submittedName>
</protein>
<feature type="transmembrane region" description="Helical" evidence="1">
    <location>
        <begin position="12"/>
        <end position="34"/>
    </location>
</feature>
<accession>A0AAE0T1F5</accession>
<feature type="non-terminal residue" evidence="2">
    <location>
        <position position="68"/>
    </location>
</feature>
<dbReference type="EMBL" id="JAEAOA010001504">
    <property type="protein sequence ID" value="KAK3602052.1"/>
    <property type="molecule type" value="Genomic_DNA"/>
</dbReference>
<dbReference type="Proteomes" id="UP001195483">
    <property type="component" value="Unassembled WGS sequence"/>
</dbReference>
<comment type="caution">
    <text evidence="2">The sequence shown here is derived from an EMBL/GenBank/DDBJ whole genome shotgun (WGS) entry which is preliminary data.</text>
</comment>
<keyword evidence="1" id="KW-1133">Transmembrane helix</keyword>
<keyword evidence="1" id="KW-0472">Membrane</keyword>
<evidence type="ECO:0000313" key="2">
    <source>
        <dbReference type="EMBL" id="KAK3602052.1"/>
    </source>
</evidence>
<feature type="transmembrane region" description="Helical" evidence="1">
    <location>
        <begin position="46"/>
        <end position="66"/>
    </location>
</feature>
<evidence type="ECO:0000256" key="1">
    <source>
        <dbReference type="SAM" id="Phobius"/>
    </source>
</evidence>
<reference evidence="2" key="1">
    <citation type="journal article" date="2021" name="Genome Biol. Evol.">
        <title>A High-Quality Reference Genome for a Parasitic Bivalve with Doubly Uniparental Inheritance (Bivalvia: Unionida).</title>
        <authorList>
            <person name="Smith C.H."/>
        </authorList>
    </citation>
    <scope>NUCLEOTIDE SEQUENCE</scope>
    <source>
        <strain evidence="2">CHS0354</strain>
    </source>
</reference>
<reference evidence="2" key="2">
    <citation type="journal article" date="2021" name="Genome Biol. Evol.">
        <title>Developing a high-quality reference genome for a parasitic bivalve with doubly uniparental inheritance (Bivalvia: Unionida).</title>
        <authorList>
            <person name="Smith C.H."/>
        </authorList>
    </citation>
    <scope>NUCLEOTIDE SEQUENCE</scope>
    <source>
        <strain evidence="2">CHS0354</strain>
        <tissue evidence="2">Mantle</tissue>
    </source>
</reference>